<organism evidence="3 4">
    <name type="scientific">Paractinoplanes abujensis</name>
    <dbReference type="NCBI Taxonomy" id="882441"/>
    <lineage>
        <taxon>Bacteria</taxon>
        <taxon>Bacillati</taxon>
        <taxon>Actinomycetota</taxon>
        <taxon>Actinomycetes</taxon>
        <taxon>Micromonosporales</taxon>
        <taxon>Micromonosporaceae</taxon>
        <taxon>Paractinoplanes</taxon>
    </lineage>
</organism>
<feature type="domain" description="Tyr recombinase" evidence="2">
    <location>
        <begin position="241"/>
        <end position="461"/>
    </location>
</feature>
<gene>
    <name evidence="3" type="ORF">BKA14_005540</name>
</gene>
<protein>
    <submittedName>
        <fullName evidence="3">Site-specific recombinase XerD</fullName>
    </submittedName>
</protein>
<dbReference type="GO" id="GO:0006310">
    <property type="term" value="P:DNA recombination"/>
    <property type="evidence" value="ECO:0007669"/>
    <property type="project" value="UniProtKB-KW"/>
</dbReference>
<name>A0A7W7G3Z7_9ACTN</name>
<dbReference type="Proteomes" id="UP000542742">
    <property type="component" value="Unassembled WGS sequence"/>
</dbReference>
<keyword evidence="4" id="KW-1185">Reference proteome</keyword>
<dbReference type="InterPro" id="IPR013762">
    <property type="entry name" value="Integrase-like_cat_sf"/>
</dbReference>
<proteinExistence type="predicted"/>
<dbReference type="RefSeq" id="WP_184953743.1">
    <property type="nucleotide sequence ID" value="NZ_BOMC01000091.1"/>
</dbReference>
<accession>A0A7W7G3Z7</accession>
<comment type="caution">
    <text evidence="3">The sequence shown here is derived from an EMBL/GenBank/DDBJ whole genome shotgun (WGS) entry which is preliminary data.</text>
</comment>
<evidence type="ECO:0000256" key="1">
    <source>
        <dbReference type="ARBA" id="ARBA00023172"/>
    </source>
</evidence>
<dbReference type="InterPro" id="IPR002104">
    <property type="entry name" value="Integrase_catalytic"/>
</dbReference>
<keyword evidence="1" id="KW-0233">DNA recombination</keyword>
<evidence type="ECO:0000313" key="4">
    <source>
        <dbReference type="Proteomes" id="UP000542742"/>
    </source>
</evidence>
<dbReference type="PANTHER" id="PTHR30349">
    <property type="entry name" value="PHAGE INTEGRASE-RELATED"/>
    <property type="match status" value="1"/>
</dbReference>
<dbReference type="InterPro" id="IPR050090">
    <property type="entry name" value="Tyrosine_recombinase_XerCD"/>
</dbReference>
<evidence type="ECO:0000259" key="2">
    <source>
        <dbReference type="PROSITE" id="PS51898"/>
    </source>
</evidence>
<evidence type="ECO:0000313" key="3">
    <source>
        <dbReference type="EMBL" id="MBB4695392.1"/>
    </source>
</evidence>
<sequence>MKTSYDVQVYKIEERNYPAAKGRKARTSYRVRWAVAGRKFGDTFRTKALAESFRAKLITAQREGLAFDTATGLPEPMARALHTRSWYDHAVAYVDLKWSRASAKHRRDIADALVAVTLALRTTERAAPAEVDLRAALRGWSYNRGRRAAADQPPADLADAVRWLGSNTVDLGALLDPAVIRKALDALALRIDGKAAAASTVQRKKAIFSGALRYGVETGHLVAHPFDKVRWEAPKLTNEVDRRAVVNQEQGHRLLLAVRRTTPELEAFFGTLYDAGLRPEESLMLADADYERPKRQGDWGWLHLSGAISEAGSAWTDAGESTEERGLKHRAATAVRSVPAPPRLCARLDRHIERWPPAPNGRLFVTRRGPGGTYVTASNRPLTRNAISTAWRKARETGLTPAELASPLARRPYDLRHACLSYQLSRGISPALVARWAGNSIKVLLSIYATWIYGEAEAAMRRIEEGYEQFPTDPDTPK</sequence>
<reference evidence="3 4" key="1">
    <citation type="submission" date="2020-08" db="EMBL/GenBank/DDBJ databases">
        <title>Sequencing the genomes of 1000 actinobacteria strains.</title>
        <authorList>
            <person name="Klenk H.-P."/>
        </authorList>
    </citation>
    <scope>NUCLEOTIDE SEQUENCE [LARGE SCALE GENOMIC DNA]</scope>
    <source>
        <strain evidence="3 4">DSM 45518</strain>
    </source>
</reference>
<dbReference type="GO" id="GO:0003677">
    <property type="term" value="F:DNA binding"/>
    <property type="evidence" value="ECO:0007669"/>
    <property type="project" value="InterPro"/>
</dbReference>
<dbReference type="PANTHER" id="PTHR30349:SF64">
    <property type="entry name" value="PROPHAGE INTEGRASE INTD-RELATED"/>
    <property type="match status" value="1"/>
</dbReference>
<dbReference type="InterPro" id="IPR011010">
    <property type="entry name" value="DNA_brk_join_enz"/>
</dbReference>
<dbReference type="EMBL" id="JACHMF010000001">
    <property type="protein sequence ID" value="MBB4695392.1"/>
    <property type="molecule type" value="Genomic_DNA"/>
</dbReference>
<dbReference type="PROSITE" id="PS51898">
    <property type="entry name" value="TYR_RECOMBINASE"/>
    <property type="match status" value="1"/>
</dbReference>
<dbReference type="AlphaFoldDB" id="A0A7W7G3Z7"/>
<dbReference type="SUPFAM" id="SSF56349">
    <property type="entry name" value="DNA breaking-rejoining enzymes"/>
    <property type="match status" value="1"/>
</dbReference>
<dbReference type="Gene3D" id="1.10.443.10">
    <property type="entry name" value="Intergrase catalytic core"/>
    <property type="match status" value="1"/>
</dbReference>
<dbReference type="GO" id="GO:0015074">
    <property type="term" value="P:DNA integration"/>
    <property type="evidence" value="ECO:0007669"/>
    <property type="project" value="InterPro"/>
</dbReference>